<sequence>MISTNEAQKLHEIKGLAFTANGDGITHAGLNPAAHAAALKDVPDFLAILKQ</sequence>
<organism evidence="1 2">
    <name type="scientific">Mesorhizobium cantuariense</name>
    <dbReference type="NCBI Taxonomy" id="1300275"/>
    <lineage>
        <taxon>Bacteria</taxon>
        <taxon>Pseudomonadati</taxon>
        <taxon>Pseudomonadota</taxon>
        <taxon>Alphaproteobacteria</taxon>
        <taxon>Hyphomicrobiales</taxon>
        <taxon>Phyllobacteriaceae</taxon>
        <taxon>Mesorhizobium</taxon>
    </lineage>
</organism>
<comment type="caution">
    <text evidence="1">The sequence shown here is derived from an EMBL/GenBank/DDBJ whole genome shotgun (WGS) entry which is preliminary data.</text>
</comment>
<proteinExistence type="predicted"/>
<keyword evidence="2" id="KW-1185">Reference proteome</keyword>
<reference evidence="2" key="1">
    <citation type="journal article" date="2019" name="Int. J. Syst. Evol. Microbiol.">
        <title>The Global Catalogue of Microorganisms (GCM) 10K type strain sequencing project: providing services to taxonomists for standard genome sequencing and annotation.</title>
        <authorList>
            <consortium name="The Broad Institute Genomics Platform"/>
            <consortium name="The Broad Institute Genome Sequencing Center for Infectious Disease"/>
            <person name="Wu L."/>
            <person name="Ma J."/>
        </authorList>
    </citation>
    <scope>NUCLEOTIDE SEQUENCE [LARGE SCALE GENOMIC DNA]</scope>
    <source>
        <strain evidence="2">ICMP 19515</strain>
    </source>
</reference>
<dbReference type="RefSeq" id="WP_378986106.1">
    <property type="nucleotide sequence ID" value="NZ_JBHRVD010000001.1"/>
</dbReference>
<evidence type="ECO:0000313" key="1">
    <source>
        <dbReference type="EMBL" id="MFC3326902.1"/>
    </source>
</evidence>
<gene>
    <name evidence="1" type="ORF">ACFOJ9_34850</name>
</gene>
<protein>
    <submittedName>
        <fullName evidence="1">Uncharacterized protein</fullName>
    </submittedName>
</protein>
<dbReference type="Proteomes" id="UP001595648">
    <property type="component" value="Unassembled WGS sequence"/>
</dbReference>
<evidence type="ECO:0000313" key="2">
    <source>
        <dbReference type="Proteomes" id="UP001595648"/>
    </source>
</evidence>
<accession>A0ABV7MZS1</accession>
<name>A0ABV7MZS1_9HYPH</name>
<dbReference type="EMBL" id="JBHRVD010000001">
    <property type="protein sequence ID" value="MFC3326902.1"/>
    <property type="molecule type" value="Genomic_DNA"/>
</dbReference>